<keyword evidence="9" id="KW-0368">Histidine biosynthesis</keyword>
<keyword evidence="6" id="KW-0028">Amino-acid biosynthesis</keyword>
<evidence type="ECO:0000256" key="10">
    <source>
        <dbReference type="ARBA" id="ARBA00047481"/>
    </source>
</evidence>
<organism evidence="13 14">
    <name type="scientific">Pacificitalea manganoxidans</name>
    <dbReference type="NCBI Taxonomy" id="1411902"/>
    <lineage>
        <taxon>Bacteria</taxon>
        <taxon>Pseudomonadati</taxon>
        <taxon>Pseudomonadota</taxon>
        <taxon>Alphaproteobacteria</taxon>
        <taxon>Rhodobacterales</taxon>
        <taxon>Paracoccaceae</taxon>
        <taxon>Pacificitalea</taxon>
    </lineage>
</organism>
<accession>A0A291LYT1</accession>
<dbReference type="GO" id="GO:0004400">
    <property type="term" value="F:histidinol-phosphate transaminase activity"/>
    <property type="evidence" value="ECO:0007669"/>
    <property type="project" value="UniProtKB-EC"/>
</dbReference>
<dbReference type="EC" id="2.6.1.9" evidence="4"/>
<dbReference type="SUPFAM" id="SSF53383">
    <property type="entry name" value="PLP-dependent transferases"/>
    <property type="match status" value="1"/>
</dbReference>
<comment type="pathway">
    <text evidence="2">Amino-acid biosynthesis; L-histidine biosynthesis; L-histidine from 5-phospho-alpha-D-ribose 1-diphosphate: step 7/9.</text>
</comment>
<comment type="similarity">
    <text evidence="3">Belongs to the class-II pyridoxal-phosphate-dependent aminotransferase family. Histidinol-phosphate aminotransferase subfamily.</text>
</comment>
<dbReference type="InterPro" id="IPR050106">
    <property type="entry name" value="HistidinolP_aminotransfase"/>
</dbReference>
<dbReference type="InterPro" id="IPR015424">
    <property type="entry name" value="PyrdxlP-dep_Trfase"/>
</dbReference>
<keyword evidence="14" id="KW-1185">Reference proteome</keyword>
<evidence type="ECO:0000256" key="7">
    <source>
        <dbReference type="ARBA" id="ARBA00022679"/>
    </source>
</evidence>
<dbReference type="InterPro" id="IPR001917">
    <property type="entry name" value="Aminotrans_II_pyridoxalP_BS"/>
</dbReference>
<dbReference type="RefSeq" id="WP_097373166.1">
    <property type="nucleotide sequence ID" value="NZ_CP021404.1"/>
</dbReference>
<evidence type="ECO:0000256" key="3">
    <source>
        <dbReference type="ARBA" id="ARBA00007970"/>
    </source>
</evidence>
<dbReference type="PROSITE" id="PS00599">
    <property type="entry name" value="AA_TRANSFER_CLASS_2"/>
    <property type="match status" value="1"/>
</dbReference>
<keyword evidence="5 13" id="KW-0032">Aminotransferase</keyword>
<evidence type="ECO:0000256" key="6">
    <source>
        <dbReference type="ARBA" id="ARBA00022605"/>
    </source>
</evidence>
<dbReference type="Proteomes" id="UP000219050">
    <property type="component" value="Chromosome"/>
</dbReference>
<gene>
    <name evidence="13" type="ORF">CBW24_07345</name>
</gene>
<dbReference type="Gene3D" id="3.90.1150.10">
    <property type="entry name" value="Aspartate Aminotransferase, domain 1"/>
    <property type="match status" value="1"/>
</dbReference>
<evidence type="ECO:0000256" key="1">
    <source>
        <dbReference type="ARBA" id="ARBA00001933"/>
    </source>
</evidence>
<evidence type="ECO:0000256" key="8">
    <source>
        <dbReference type="ARBA" id="ARBA00022898"/>
    </source>
</evidence>
<evidence type="ECO:0000256" key="2">
    <source>
        <dbReference type="ARBA" id="ARBA00005011"/>
    </source>
</evidence>
<dbReference type="OrthoDB" id="9809616at2"/>
<dbReference type="NCBIfam" id="NF006014">
    <property type="entry name" value="PRK08153.1"/>
    <property type="match status" value="1"/>
</dbReference>
<evidence type="ECO:0000256" key="9">
    <source>
        <dbReference type="ARBA" id="ARBA00023102"/>
    </source>
</evidence>
<dbReference type="PANTHER" id="PTHR43643:SF6">
    <property type="entry name" value="HISTIDINOL-PHOSPHATE AMINOTRANSFERASE"/>
    <property type="match status" value="1"/>
</dbReference>
<keyword evidence="7 13" id="KW-0808">Transferase</keyword>
<dbReference type="GO" id="GO:0030170">
    <property type="term" value="F:pyridoxal phosphate binding"/>
    <property type="evidence" value="ECO:0007669"/>
    <property type="project" value="InterPro"/>
</dbReference>
<proteinExistence type="inferred from homology"/>
<keyword evidence="8 11" id="KW-0663">Pyridoxal phosphate</keyword>
<sequence>MTEHTPGPRYTPLVQSLPQTVPFVTPETLERQRGAAFRARLGANENGFGPSPHAIAAMAREAAEAWKYGDAECHELRMALAAHHGVPAEAVLVGEGIDGLLGNLCRLMIAPGDRVVATRGSYPTFAYHVAGFGGEMLHEPFKGDHENPQALIARAKSSNAKLVYLSNPDNPMGSWHDAATVQAMIDDVPDGCLMVLDEAYIEFAPEGTAPPLDVSDRRVIRFRTFSKAYGLAGIRCGYAIAHPDLIASFDKIRNHFGMGRVGPAGARAALADQDWLAHVQAEAATARARIGDIAIAAGLQPLPSAANFVTVDCGGDGDLARAVLAELAARDVFVRMPFTAPQDRCIRISCAPEAELAVLEAELPAALAAARASVQQAQARDATAP</sequence>
<protein>
    <recommendedName>
        <fullName evidence="4">histidinol-phosphate transaminase</fullName>
        <ecNumber evidence="4">2.6.1.9</ecNumber>
    </recommendedName>
</protein>
<dbReference type="InterPro" id="IPR015422">
    <property type="entry name" value="PyrdxlP-dep_Trfase_small"/>
</dbReference>
<name>A0A291LYT1_9RHOB</name>
<dbReference type="Gene3D" id="3.40.640.10">
    <property type="entry name" value="Type I PLP-dependent aspartate aminotransferase-like (Major domain)"/>
    <property type="match status" value="1"/>
</dbReference>
<dbReference type="CDD" id="cd00609">
    <property type="entry name" value="AAT_like"/>
    <property type="match status" value="1"/>
</dbReference>
<dbReference type="InterPro" id="IPR004839">
    <property type="entry name" value="Aminotransferase_I/II_large"/>
</dbReference>
<evidence type="ECO:0000256" key="5">
    <source>
        <dbReference type="ARBA" id="ARBA00022576"/>
    </source>
</evidence>
<reference evidence="13 14" key="1">
    <citation type="submission" date="2017-05" db="EMBL/GenBank/DDBJ databases">
        <title>Comparative genomic and metabolic analysis of manganese-oxidizing mechanisms in Celeribater manganoxidans DY25T: its adaption to the environment of polymetallic nodule.</title>
        <authorList>
            <person name="Wang X."/>
        </authorList>
    </citation>
    <scope>NUCLEOTIDE SEQUENCE [LARGE SCALE GENOMIC DNA]</scope>
    <source>
        <strain evidence="13 14">DY25</strain>
    </source>
</reference>
<dbReference type="InterPro" id="IPR015421">
    <property type="entry name" value="PyrdxlP-dep_Trfase_major"/>
</dbReference>
<evidence type="ECO:0000256" key="4">
    <source>
        <dbReference type="ARBA" id="ARBA00012748"/>
    </source>
</evidence>
<feature type="domain" description="Aminotransferase class I/classII large" evidence="12">
    <location>
        <begin position="41"/>
        <end position="356"/>
    </location>
</feature>
<dbReference type="AlphaFoldDB" id="A0A291LYT1"/>
<dbReference type="EMBL" id="CP021404">
    <property type="protein sequence ID" value="ATI41830.1"/>
    <property type="molecule type" value="Genomic_DNA"/>
</dbReference>
<evidence type="ECO:0000259" key="12">
    <source>
        <dbReference type="Pfam" id="PF00155"/>
    </source>
</evidence>
<evidence type="ECO:0000313" key="14">
    <source>
        <dbReference type="Proteomes" id="UP000219050"/>
    </source>
</evidence>
<comment type="cofactor">
    <cofactor evidence="1 11">
        <name>pyridoxal 5'-phosphate</name>
        <dbReference type="ChEBI" id="CHEBI:597326"/>
    </cofactor>
</comment>
<dbReference type="KEGG" id="cmag:CBW24_07345"/>
<dbReference type="PANTHER" id="PTHR43643">
    <property type="entry name" value="HISTIDINOL-PHOSPHATE AMINOTRANSFERASE 2"/>
    <property type="match status" value="1"/>
</dbReference>
<evidence type="ECO:0000256" key="11">
    <source>
        <dbReference type="RuleBase" id="RU003693"/>
    </source>
</evidence>
<dbReference type="Pfam" id="PF00155">
    <property type="entry name" value="Aminotran_1_2"/>
    <property type="match status" value="1"/>
</dbReference>
<evidence type="ECO:0000313" key="13">
    <source>
        <dbReference type="EMBL" id="ATI41830.1"/>
    </source>
</evidence>
<dbReference type="GO" id="GO:0000105">
    <property type="term" value="P:L-histidine biosynthetic process"/>
    <property type="evidence" value="ECO:0007669"/>
    <property type="project" value="UniProtKB-KW"/>
</dbReference>
<comment type="catalytic activity">
    <reaction evidence="10">
        <text>L-histidinol phosphate + 2-oxoglutarate = 3-(imidazol-4-yl)-2-oxopropyl phosphate + L-glutamate</text>
        <dbReference type="Rhea" id="RHEA:23744"/>
        <dbReference type="ChEBI" id="CHEBI:16810"/>
        <dbReference type="ChEBI" id="CHEBI:29985"/>
        <dbReference type="ChEBI" id="CHEBI:57766"/>
        <dbReference type="ChEBI" id="CHEBI:57980"/>
        <dbReference type="EC" id="2.6.1.9"/>
    </reaction>
</comment>